<keyword evidence="4" id="KW-0319">Glycerol metabolism</keyword>
<proteinExistence type="inferred from homology"/>
<keyword evidence="5" id="KW-0274">FAD</keyword>
<dbReference type="Pfam" id="PF16901">
    <property type="entry name" value="DAO_C"/>
    <property type="match status" value="1"/>
</dbReference>
<organism evidence="9 10">
    <name type="scientific">Candidatus Pseudobacter hemicellulosilyticus</name>
    <dbReference type="NCBI Taxonomy" id="3121375"/>
    <lineage>
        <taxon>Bacteria</taxon>
        <taxon>Pseudomonadati</taxon>
        <taxon>Bacteroidota</taxon>
        <taxon>Chitinophagia</taxon>
        <taxon>Chitinophagales</taxon>
        <taxon>Chitinophagaceae</taxon>
        <taxon>Pseudobacter</taxon>
    </lineage>
</organism>
<evidence type="ECO:0000256" key="1">
    <source>
        <dbReference type="ARBA" id="ARBA00001974"/>
    </source>
</evidence>
<evidence type="ECO:0000259" key="8">
    <source>
        <dbReference type="Pfam" id="PF16901"/>
    </source>
</evidence>
<evidence type="ECO:0000256" key="2">
    <source>
        <dbReference type="ARBA" id="ARBA00007330"/>
    </source>
</evidence>
<dbReference type="InterPro" id="IPR031656">
    <property type="entry name" value="DAO_C"/>
</dbReference>
<reference evidence="9" key="1">
    <citation type="submission" date="2023-03" db="EMBL/GenBank/DDBJ databases">
        <title>Andean soil-derived lignocellulolytic bacterial consortium as a source of novel taxa and putative plastic-active enzymes.</title>
        <authorList>
            <person name="Diaz-Garcia L."/>
            <person name="Chuvochina M."/>
            <person name="Feuerriegel G."/>
            <person name="Bunk B."/>
            <person name="Sproer C."/>
            <person name="Streit W.R."/>
            <person name="Rodriguez L.M."/>
            <person name="Overmann J."/>
            <person name="Jimenez D.J."/>
        </authorList>
    </citation>
    <scope>NUCLEOTIDE SEQUENCE</scope>
    <source>
        <strain evidence="9">MAG 7</strain>
    </source>
</reference>
<dbReference type="Gene3D" id="3.30.9.10">
    <property type="entry name" value="D-Amino Acid Oxidase, subunit A, domain 2"/>
    <property type="match status" value="1"/>
</dbReference>
<feature type="domain" description="FAD dependent oxidoreductase" evidence="7">
    <location>
        <begin position="22"/>
        <end position="347"/>
    </location>
</feature>
<dbReference type="SUPFAM" id="SSF51905">
    <property type="entry name" value="FAD/NAD(P)-binding domain"/>
    <property type="match status" value="1"/>
</dbReference>
<dbReference type="PANTHER" id="PTHR11985:SF35">
    <property type="entry name" value="ANAEROBIC GLYCEROL-3-PHOSPHATE DEHYDROGENASE SUBUNIT A"/>
    <property type="match status" value="1"/>
</dbReference>
<dbReference type="Gene3D" id="3.50.50.60">
    <property type="entry name" value="FAD/NAD(P)-binding domain"/>
    <property type="match status" value="1"/>
</dbReference>
<dbReference type="PRINTS" id="PR01001">
    <property type="entry name" value="FADG3PDH"/>
</dbReference>
<dbReference type="GO" id="GO:0004368">
    <property type="term" value="F:glycerol-3-phosphate dehydrogenase (quinone) activity"/>
    <property type="evidence" value="ECO:0007669"/>
    <property type="project" value="InterPro"/>
</dbReference>
<evidence type="ECO:0000256" key="5">
    <source>
        <dbReference type="ARBA" id="ARBA00022827"/>
    </source>
</evidence>
<protein>
    <submittedName>
        <fullName evidence="9">Glycerol-3-phosphate dehydrogenase/oxidase</fullName>
    </submittedName>
</protein>
<keyword evidence="3" id="KW-0285">Flavoprotein</keyword>
<dbReference type="Gene3D" id="1.10.8.870">
    <property type="entry name" value="Alpha-glycerophosphate oxidase, cap domain"/>
    <property type="match status" value="1"/>
</dbReference>
<dbReference type="EMBL" id="CP119311">
    <property type="protein sequence ID" value="WEK34012.1"/>
    <property type="molecule type" value="Genomic_DNA"/>
</dbReference>
<dbReference type="InterPro" id="IPR006076">
    <property type="entry name" value="FAD-dep_OxRdtase"/>
</dbReference>
<evidence type="ECO:0000313" key="10">
    <source>
        <dbReference type="Proteomes" id="UP001220610"/>
    </source>
</evidence>
<accession>A0AAJ6BF87</accession>
<keyword evidence="6" id="KW-0560">Oxidoreductase</keyword>
<comment type="cofactor">
    <cofactor evidence="1">
        <name>FAD</name>
        <dbReference type="ChEBI" id="CHEBI:57692"/>
    </cofactor>
</comment>
<dbReference type="AlphaFoldDB" id="A0AAJ6BF87"/>
<gene>
    <name evidence="9" type="ORF">P0Y53_16110</name>
</gene>
<dbReference type="Proteomes" id="UP001220610">
    <property type="component" value="Chromosome"/>
</dbReference>
<evidence type="ECO:0000256" key="4">
    <source>
        <dbReference type="ARBA" id="ARBA00022798"/>
    </source>
</evidence>
<evidence type="ECO:0000256" key="3">
    <source>
        <dbReference type="ARBA" id="ARBA00022630"/>
    </source>
</evidence>
<dbReference type="GO" id="GO:0046168">
    <property type="term" value="P:glycerol-3-phosphate catabolic process"/>
    <property type="evidence" value="ECO:0007669"/>
    <property type="project" value="TreeGrafter"/>
</dbReference>
<dbReference type="InterPro" id="IPR038299">
    <property type="entry name" value="DAO_C_sf"/>
</dbReference>
<sequence>METIPVYREMQLQQLSSTPLWDLIVIGGGASGLGIALEAQTRGYRTLVLEQHDFAKGTSSRSTKLVHGGVRYLAQGNIGLVREASIERGLLVRNAPHLVKDQRFLIPLYSVWDRVKYMIGLKLYDWIAGGLSLGPSVFISRNETLGWLPTIKPQGLIGGVQYHDGQFDDARLALNLAQTIIDKGGQALNYMTVTGLEKDRQQQVCGVMAEDAETGRRYALRAKVVVNATGVFVDSILRMDQPAAARSIRVSQGVHLVLDRKFHPGNHALMIPKTSDGRVLFAVPWQDKLVVGTTDTPVGSACLEPVALEKEIRFILDTAALYLTQPPTRADVLSVFAGLRPLAAPQGESRQTREISRSHKINVSASRLFTILGGKWTTYRRMGEDMINRIEQELGWPVTRSVTRQLPVHGAGIQWQGAVPESQEPFAFYGTDAAAVRQLQETAGGEWLSEKLAIHTAQVIWAVQREMARTVEDVLARRTRALLLDAAESIRLAPLVAAIMAPLLEKDEAWQAAQVAAYNSIAEKYLLSN</sequence>
<dbReference type="PANTHER" id="PTHR11985">
    <property type="entry name" value="GLYCEROL-3-PHOSPHATE DEHYDROGENASE"/>
    <property type="match status" value="1"/>
</dbReference>
<evidence type="ECO:0000256" key="6">
    <source>
        <dbReference type="ARBA" id="ARBA00023002"/>
    </source>
</evidence>
<dbReference type="InterPro" id="IPR036188">
    <property type="entry name" value="FAD/NAD-bd_sf"/>
</dbReference>
<dbReference type="InterPro" id="IPR000447">
    <property type="entry name" value="G3P_DH_FAD-dep"/>
</dbReference>
<dbReference type="GO" id="GO:0006071">
    <property type="term" value="P:glycerol metabolic process"/>
    <property type="evidence" value="ECO:0007669"/>
    <property type="project" value="UniProtKB-KW"/>
</dbReference>
<name>A0AAJ6BF87_9BACT</name>
<dbReference type="Pfam" id="PF01266">
    <property type="entry name" value="DAO"/>
    <property type="match status" value="1"/>
</dbReference>
<evidence type="ECO:0000259" key="7">
    <source>
        <dbReference type="Pfam" id="PF01266"/>
    </source>
</evidence>
<comment type="similarity">
    <text evidence="2">Belongs to the FAD-dependent glycerol-3-phosphate dehydrogenase family.</text>
</comment>
<feature type="domain" description="Alpha-glycerophosphate oxidase C-terminal" evidence="8">
    <location>
        <begin position="420"/>
        <end position="509"/>
    </location>
</feature>
<evidence type="ECO:0000313" key="9">
    <source>
        <dbReference type="EMBL" id="WEK34012.1"/>
    </source>
</evidence>